<dbReference type="Gene3D" id="3.40.50.150">
    <property type="entry name" value="Vaccinia Virus protein VP39"/>
    <property type="match status" value="1"/>
</dbReference>
<dbReference type="InterPro" id="IPR036390">
    <property type="entry name" value="WH_DNA-bd_sf"/>
</dbReference>
<evidence type="ECO:0000313" key="7">
    <source>
        <dbReference type="Proteomes" id="UP000253370"/>
    </source>
</evidence>
<evidence type="ECO:0000259" key="4">
    <source>
        <dbReference type="Pfam" id="PF00891"/>
    </source>
</evidence>
<dbReference type="Gene3D" id="1.10.10.10">
    <property type="entry name" value="Winged helix-like DNA-binding domain superfamily/Winged helix DNA-binding domain"/>
    <property type="match status" value="1"/>
</dbReference>
<dbReference type="InterPro" id="IPR001077">
    <property type="entry name" value="COMT_C"/>
</dbReference>
<protein>
    <submittedName>
        <fullName evidence="6">SAM-dependent methyltransferase</fullName>
    </submittedName>
</protein>
<evidence type="ECO:0000313" key="6">
    <source>
        <dbReference type="EMBL" id="RBI84564.1"/>
    </source>
</evidence>
<dbReference type="SUPFAM" id="SSF53335">
    <property type="entry name" value="S-adenosyl-L-methionine-dependent methyltransferases"/>
    <property type="match status" value="1"/>
</dbReference>
<dbReference type="InterPro" id="IPR029063">
    <property type="entry name" value="SAM-dependent_MTases_sf"/>
</dbReference>
<sequence>MVDVAGERPRPHKRRSLSTAIARLAARPGFQRWAAAFPLTRRMVRREGEALMDLVAGFVQSQALAALVELRLIETLMEGAQGAAPLARAHDIPEQRMQALLQAGAAMGLLKRRRDGRYAVTTRGAALTGVPGLLPMIRHHGAFYRDMGDPLALLRGEAETELAQVWPYVFGGDAGVDPATAHAYSDLMTQSQALVAEDTLRLVSLKGVRRLMDVGGGTGAFLRAAAAKAPDLQLMLVDLPQVVDEARQQMATAGLEARTSFHPGSFRDGPLPEGADAISLIRVLYDHEDATVRDLLAKCFAALPPGGRLIVSEPMSGGARPDRATDVYFAFYCMAMRTGRARSAEEIAGLLREAGFEAPEKPAVLRPYVTSALVAWKPATELAELS</sequence>
<dbReference type="InterPro" id="IPR036388">
    <property type="entry name" value="WH-like_DNA-bd_sf"/>
</dbReference>
<dbReference type="PIRSF" id="PIRSF005739">
    <property type="entry name" value="O-mtase"/>
    <property type="match status" value="1"/>
</dbReference>
<dbReference type="Pfam" id="PF00891">
    <property type="entry name" value="Methyltransf_2"/>
    <property type="match status" value="1"/>
</dbReference>
<proteinExistence type="predicted"/>
<dbReference type="SUPFAM" id="SSF46785">
    <property type="entry name" value="Winged helix' DNA-binding domain"/>
    <property type="match status" value="1"/>
</dbReference>
<dbReference type="Pfam" id="PF08100">
    <property type="entry name" value="Dimerisation"/>
    <property type="match status" value="1"/>
</dbReference>
<keyword evidence="2 6" id="KW-0808">Transferase</keyword>
<feature type="domain" description="O-methyltransferase dimerisation" evidence="5">
    <location>
        <begin position="52"/>
        <end position="127"/>
    </location>
</feature>
<dbReference type="GO" id="GO:0008171">
    <property type="term" value="F:O-methyltransferase activity"/>
    <property type="evidence" value="ECO:0007669"/>
    <property type="project" value="InterPro"/>
</dbReference>
<dbReference type="GO" id="GO:0046983">
    <property type="term" value="F:protein dimerization activity"/>
    <property type="evidence" value="ECO:0007669"/>
    <property type="project" value="InterPro"/>
</dbReference>
<evidence type="ECO:0000256" key="3">
    <source>
        <dbReference type="ARBA" id="ARBA00022691"/>
    </source>
</evidence>
<dbReference type="InterPro" id="IPR012967">
    <property type="entry name" value="COMT_dimerisation"/>
</dbReference>
<evidence type="ECO:0000256" key="2">
    <source>
        <dbReference type="ARBA" id="ARBA00022679"/>
    </source>
</evidence>
<dbReference type="RefSeq" id="WP_113289603.1">
    <property type="nucleotide sequence ID" value="NZ_QNTQ01000010.1"/>
</dbReference>
<comment type="caution">
    <text evidence="6">The sequence shown here is derived from an EMBL/GenBank/DDBJ whole genome shotgun (WGS) entry which is preliminary data.</text>
</comment>
<dbReference type="OrthoDB" id="7418600at2"/>
<evidence type="ECO:0000259" key="5">
    <source>
        <dbReference type="Pfam" id="PF08100"/>
    </source>
</evidence>
<dbReference type="PROSITE" id="PS51683">
    <property type="entry name" value="SAM_OMT_II"/>
    <property type="match status" value="1"/>
</dbReference>
<dbReference type="GO" id="GO:0032259">
    <property type="term" value="P:methylation"/>
    <property type="evidence" value="ECO:0007669"/>
    <property type="project" value="UniProtKB-KW"/>
</dbReference>
<keyword evidence="1 6" id="KW-0489">Methyltransferase</keyword>
<dbReference type="PANTHER" id="PTHR43712:SF2">
    <property type="entry name" value="O-METHYLTRANSFERASE CICE"/>
    <property type="match status" value="1"/>
</dbReference>
<accession>A0A365U817</accession>
<keyword evidence="3" id="KW-0949">S-adenosyl-L-methionine</keyword>
<dbReference type="InterPro" id="IPR016461">
    <property type="entry name" value="COMT-like"/>
</dbReference>
<name>A0A365U817_9RHOB</name>
<dbReference type="PANTHER" id="PTHR43712">
    <property type="entry name" value="PUTATIVE (AFU_ORTHOLOGUE AFUA_4G14580)-RELATED"/>
    <property type="match status" value="1"/>
</dbReference>
<feature type="domain" description="O-methyltransferase C-terminal" evidence="4">
    <location>
        <begin position="157"/>
        <end position="357"/>
    </location>
</feature>
<evidence type="ECO:0000256" key="1">
    <source>
        <dbReference type="ARBA" id="ARBA00022603"/>
    </source>
</evidence>
<keyword evidence="7" id="KW-1185">Reference proteome</keyword>
<organism evidence="6 7">
    <name type="scientific">Rhodosalinus halophilus</name>
    <dbReference type="NCBI Taxonomy" id="2259333"/>
    <lineage>
        <taxon>Bacteria</taxon>
        <taxon>Pseudomonadati</taxon>
        <taxon>Pseudomonadota</taxon>
        <taxon>Alphaproteobacteria</taxon>
        <taxon>Rhodobacterales</taxon>
        <taxon>Paracoccaceae</taxon>
        <taxon>Rhodosalinus</taxon>
    </lineage>
</organism>
<dbReference type="CDD" id="cd02440">
    <property type="entry name" value="AdoMet_MTases"/>
    <property type="match status" value="1"/>
</dbReference>
<gene>
    <name evidence="6" type="ORF">DRV85_11420</name>
</gene>
<reference evidence="6 7" key="1">
    <citation type="submission" date="2018-07" db="EMBL/GenBank/DDBJ databases">
        <title>Rhodosalinus sp. strain E84T genomic sequence and assembly.</title>
        <authorList>
            <person name="Liu Z.-W."/>
            <person name="Lu D.-C."/>
        </authorList>
    </citation>
    <scope>NUCLEOTIDE SEQUENCE [LARGE SCALE GENOMIC DNA]</scope>
    <source>
        <strain evidence="6 7">E84</strain>
    </source>
</reference>
<dbReference type="Proteomes" id="UP000253370">
    <property type="component" value="Unassembled WGS sequence"/>
</dbReference>
<dbReference type="AlphaFoldDB" id="A0A365U817"/>
<dbReference type="EMBL" id="QNTQ01000010">
    <property type="protein sequence ID" value="RBI84564.1"/>
    <property type="molecule type" value="Genomic_DNA"/>
</dbReference>